<gene>
    <name evidence="1" type="ORF">CEV31_0525</name>
</gene>
<dbReference type="AlphaFoldDB" id="A0A256G3U7"/>
<evidence type="ECO:0008006" key="3">
    <source>
        <dbReference type="Google" id="ProtNLM"/>
    </source>
</evidence>
<sequence>MKATISYFGKLAVFTVATISCCGSHKNSNISATIHAGWE</sequence>
<protein>
    <recommendedName>
        <fullName evidence="3">Lipoprotein</fullName>
    </recommendedName>
</protein>
<comment type="caution">
    <text evidence="1">The sequence shown here is derived from an EMBL/GenBank/DDBJ whole genome shotgun (WGS) entry which is preliminary data.</text>
</comment>
<reference evidence="1 2" key="1">
    <citation type="submission" date="2017-07" db="EMBL/GenBank/DDBJ databases">
        <title>Phylogenetic study on the rhizospheric bacterium Ochrobactrum sp. A44.</title>
        <authorList>
            <person name="Krzyzanowska D.M."/>
            <person name="Ossowicki A."/>
            <person name="Rajewska M."/>
            <person name="Maciag T."/>
            <person name="Kaczynski Z."/>
            <person name="Czerwicka M."/>
            <person name="Jafra S."/>
        </authorList>
    </citation>
    <scope>NUCLEOTIDE SEQUENCE [LARGE SCALE GENOMIC DNA]</scope>
    <source>
        <strain evidence="1 2">DSM 7216</strain>
    </source>
</reference>
<name>A0A256G3U7_9HYPH</name>
<organism evidence="1 2">
    <name type="scientific">Brucella thiophenivorans</name>
    <dbReference type="NCBI Taxonomy" id="571255"/>
    <lineage>
        <taxon>Bacteria</taxon>
        <taxon>Pseudomonadati</taxon>
        <taxon>Pseudomonadota</taxon>
        <taxon>Alphaproteobacteria</taxon>
        <taxon>Hyphomicrobiales</taxon>
        <taxon>Brucellaceae</taxon>
        <taxon>Brucella/Ochrobactrum group</taxon>
        <taxon>Brucella</taxon>
    </lineage>
</organism>
<evidence type="ECO:0000313" key="2">
    <source>
        <dbReference type="Proteomes" id="UP000215590"/>
    </source>
</evidence>
<keyword evidence="2" id="KW-1185">Reference proteome</keyword>
<dbReference type="PROSITE" id="PS51257">
    <property type="entry name" value="PROKAR_LIPOPROTEIN"/>
    <property type="match status" value="1"/>
</dbReference>
<dbReference type="EMBL" id="NNRJ01000010">
    <property type="protein sequence ID" value="OYR21686.1"/>
    <property type="molecule type" value="Genomic_DNA"/>
</dbReference>
<dbReference type="Proteomes" id="UP000215590">
    <property type="component" value="Unassembled WGS sequence"/>
</dbReference>
<proteinExistence type="predicted"/>
<evidence type="ECO:0000313" key="1">
    <source>
        <dbReference type="EMBL" id="OYR21686.1"/>
    </source>
</evidence>
<accession>A0A256G3U7</accession>